<dbReference type="Pfam" id="PF02578">
    <property type="entry name" value="Cu-oxidase_4"/>
    <property type="match status" value="1"/>
</dbReference>
<sequence length="253" mass="29040">MIKSKKLSKFQEIKHGFFNKEGGKSEGIYKSLNCGIGSSDTKKNVRNNLKIVCKKINCSSKKLILLNQIHSNKFYFIDKNFKFNKKKLKGDALITNVKNIAIGVLTADCVPIFIYDKNLKIISVIHAGWKGAYRGIIKKVIKFLIKNGSNAKDLIAVIGPGISQKNYEIQKDFKDKFLKKDKQNKIFFKLIKNKTYFSLNKCIYSELKKLGVNNLEIINKDTFDPKNNFFSARRSIHNKENDYGRNISIIMIN</sequence>
<reference evidence="10" key="1">
    <citation type="submission" date="2018-05" db="EMBL/GenBank/DDBJ databases">
        <authorList>
            <person name="Lanie J.A."/>
            <person name="Ng W.-L."/>
            <person name="Kazmierczak K.M."/>
            <person name="Andrzejewski T.M."/>
            <person name="Davidsen T.M."/>
            <person name="Wayne K.J."/>
            <person name="Tettelin H."/>
            <person name="Glass J.I."/>
            <person name="Rusch D."/>
            <person name="Podicherti R."/>
            <person name="Tsui H.-C.T."/>
            <person name="Winkler M.E."/>
        </authorList>
    </citation>
    <scope>NUCLEOTIDE SEQUENCE</scope>
</reference>
<dbReference type="GO" id="GO:0017061">
    <property type="term" value="F:S-methyl-5-thioadenosine phosphorylase activity"/>
    <property type="evidence" value="ECO:0007669"/>
    <property type="project" value="UniProtKB-EC"/>
</dbReference>
<dbReference type="PANTHER" id="PTHR30616">
    <property type="entry name" value="UNCHARACTERIZED PROTEIN YFIH"/>
    <property type="match status" value="1"/>
</dbReference>
<evidence type="ECO:0000313" key="10">
    <source>
        <dbReference type="EMBL" id="SVB42566.1"/>
    </source>
</evidence>
<dbReference type="InterPro" id="IPR003730">
    <property type="entry name" value="Cu_polyphenol_OxRdtase"/>
</dbReference>
<evidence type="ECO:0000256" key="1">
    <source>
        <dbReference type="ARBA" id="ARBA00000553"/>
    </source>
</evidence>
<evidence type="ECO:0000256" key="3">
    <source>
        <dbReference type="ARBA" id="ARBA00022679"/>
    </source>
</evidence>
<dbReference type="GO" id="GO:0005507">
    <property type="term" value="F:copper ion binding"/>
    <property type="evidence" value="ECO:0007669"/>
    <property type="project" value="TreeGrafter"/>
</dbReference>
<dbReference type="EMBL" id="UINC01041380">
    <property type="protein sequence ID" value="SVB42566.1"/>
    <property type="molecule type" value="Genomic_DNA"/>
</dbReference>
<comment type="catalytic activity">
    <reaction evidence="8">
        <text>adenosine + phosphate = alpha-D-ribose 1-phosphate + adenine</text>
        <dbReference type="Rhea" id="RHEA:27642"/>
        <dbReference type="ChEBI" id="CHEBI:16335"/>
        <dbReference type="ChEBI" id="CHEBI:16708"/>
        <dbReference type="ChEBI" id="CHEBI:43474"/>
        <dbReference type="ChEBI" id="CHEBI:57720"/>
        <dbReference type="EC" id="2.4.2.1"/>
    </reaction>
    <physiologicalReaction direction="left-to-right" evidence="8">
        <dbReference type="Rhea" id="RHEA:27643"/>
    </physiologicalReaction>
</comment>
<evidence type="ECO:0000256" key="9">
    <source>
        <dbReference type="ARBA" id="ARBA00049893"/>
    </source>
</evidence>
<keyword evidence="3" id="KW-0808">Transferase</keyword>
<accession>A0A382DVM6</accession>
<comment type="catalytic activity">
    <reaction evidence="9">
        <text>S-methyl-5'-thioadenosine + phosphate = 5-(methylsulfanyl)-alpha-D-ribose 1-phosphate + adenine</text>
        <dbReference type="Rhea" id="RHEA:11852"/>
        <dbReference type="ChEBI" id="CHEBI:16708"/>
        <dbReference type="ChEBI" id="CHEBI:17509"/>
        <dbReference type="ChEBI" id="CHEBI:43474"/>
        <dbReference type="ChEBI" id="CHEBI:58533"/>
        <dbReference type="EC" id="2.4.2.28"/>
    </reaction>
    <physiologicalReaction direction="left-to-right" evidence="9">
        <dbReference type="Rhea" id="RHEA:11853"/>
    </physiologicalReaction>
</comment>
<protein>
    <recommendedName>
        <fullName evidence="11">Purine nucleoside phosphorylase</fullName>
    </recommendedName>
</protein>
<dbReference type="InterPro" id="IPR038371">
    <property type="entry name" value="Cu_polyphenol_OxRdtase_sf"/>
</dbReference>
<dbReference type="NCBIfam" id="TIGR00726">
    <property type="entry name" value="peptidoglycan editing factor PgeF"/>
    <property type="match status" value="1"/>
</dbReference>
<evidence type="ECO:0000256" key="7">
    <source>
        <dbReference type="ARBA" id="ARBA00047989"/>
    </source>
</evidence>
<comment type="similarity">
    <text evidence="2">Belongs to the purine nucleoside phosphorylase YfiH/LACC1 family.</text>
</comment>
<dbReference type="Gene3D" id="3.60.140.10">
    <property type="entry name" value="CNF1/YfiH-like putative cysteine hydrolases"/>
    <property type="match status" value="1"/>
</dbReference>
<evidence type="ECO:0000256" key="2">
    <source>
        <dbReference type="ARBA" id="ARBA00007353"/>
    </source>
</evidence>
<dbReference type="PANTHER" id="PTHR30616:SF2">
    <property type="entry name" value="PURINE NUCLEOSIDE PHOSPHORYLASE LACC1"/>
    <property type="match status" value="1"/>
</dbReference>
<dbReference type="CDD" id="cd16833">
    <property type="entry name" value="YfiH"/>
    <property type="match status" value="1"/>
</dbReference>
<dbReference type="AlphaFoldDB" id="A0A382DVM6"/>
<dbReference type="GO" id="GO:0016787">
    <property type="term" value="F:hydrolase activity"/>
    <property type="evidence" value="ECO:0007669"/>
    <property type="project" value="UniProtKB-KW"/>
</dbReference>
<name>A0A382DVM6_9ZZZZ</name>
<evidence type="ECO:0008006" key="11">
    <source>
        <dbReference type="Google" id="ProtNLM"/>
    </source>
</evidence>
<organism evidence="10">
    <name type="scientific">marine metagenome</name>
    <dbReference type="NCBI Taxonomy" id="408172"/>
    <lineage>
        <taxon>unclassified sequences</taxon>
        <taxon>metagenomes</taxon>
        <taxon>ecological metagenomes</taxon>
    </lineage>
</organism>
<evidence type="ECO:0000256" key="5">
    <source>
        <dbReference type="ARBA" id="ARBA00022801"/>
    </source>
</evidence>
<proteinExistence type="inferred from homology"/>
<comment type="catalytic activity">
    <reaction evidence="7">
        <text>adenosine + H2O + H(+) = inosine + NH4(+)</text>
        <dbReference type="Rhea" id="RHEA:24408"/>
        <dbReference type="ChEBI" id="CHEBI:15377"/>
        <dbReference type="ChEBI" id="CHEBI:15378"/>
        <dbReference type="ChEBI" id="CHEBI:16335"/>
        <dbReference type="ChEBI" id="CHEBI:17596"/>
        <dbReference type="ChEBI" id="CHEBI:28938"/>
        <dbReference type="EC" id="3.5.4.4"/>
    </reaction>
    <physiologicalReaction direction="left-to-right" evidence="7">
        <dbReference type="Rhea" id="RHEA:24409"/>
    </physiologicalReaction>
</comment>
<evidence type="ECO:0000256" key="8">
    <source>
        <dbReference type="ARBA" id="ARBA00048968"/>
    </source>
</evidence>
<comment type="catalytic activity">
    <reaction evidence="1">
        <text>inosine + phosphate = alpha-D-ribose 1-phosphate + hypoxanthine</text>
        <dbReference type="Rhea" id="RHEA:27646"/>
        <dbReference type="ChEBI" id="CHEBI:17368"/>
        <dbReference type="ChEBI" id="CHEBI:17596"/>
        <dbReference type="ChEBI" id="CHEBI:43474"/>
        <dbReference type="ChEBI" id="CHEBI:57720"/>
        <dbReference type="EC" id="2.4.2.1"/>
    </reaction>
    <physiologicalReaction direction="left-to-right" evidence="1">
        <dbReference type="Rhea" id="RHEA:27647"/>
    </physiologicalReaction>
</comment>
<evidence type="ECO:0000256" key="4">
    <source>
        <dbReference type="ARBA" id="ARBA00022723"/>
    </source>
</evidence>
<dbReference type="InterPro" id="IPR011324">
    <property type="entry name" value="Cytotoxic_necrot_fac-like_cat"/>
</dbReference>
<keyword evidence="5" id="KW-0378">Hydrolase</keyword>
<keyword evidence="4" id="KW-0479">Metal-binding</keyword>
<dbReference type="SUPFAM" id="SSF64438">
    <property type="entry name" value="CNF1/YfiH-like putative cysteine hydrolases"/>
    <property type="match status" value="1"/>
</dbReference>
<keyword evidence="6" id="KW-0862">Zinc</keyword>
<gene>
    <name evidence="10" type="ORF">METZ01_LOCUS195420</name>
</gene>
<evidence type="ECO:0000256" key="6">
    <source>
        <dbReference type="ARBA" id="ARBA00022833"/>
    </source>
</evidence>